<dbReference type="EMBL" id="CP000159">
    <property type="protein sequence ID" value="ABC45485.1"/>
    <property type="molecule type" value="Genomic_DNA"/>
</dbReference>
<dbReference type="InterPro" id="IPR036010">
    <property type="entry name" value="2Fe-2S_ferredoxin-like_sf"/>
</dbReference>
<dbReference type="GO" id="GO:0051536">
    <property type="term" value="F:iron-sulfur cluster binding"/>
    <property type="evidence" value="ECO:0007669"/>
    <property type="project" value="InterPro"/>
</dbReference>
<dbReference type="STRING" id="309807.SRU_0741"/>
<protein>
    <submittedName>
        <fullName evidence="3">2Fe-2S iron-sulfur cluster binding domain protein</fullName>
    </submittedName>
</protein>
<dbReference type="PROSITE" id="PS51085">
    <property type="entry name" value="2FE2S_FER_2"/>
    <property type="match status" value="1"/>
</dbReference>
<dbReference type="InterPro" id="IPR012675">
    <property type="entry name" value="Beta-grasp_dom_sf"/>
</dbReference>
<evidence type="ECO:0000313" key="4">
    <source>
        <dbReference type="Proteomes" id="UP000008674"/>
    </source>
</evidence>
<dbReference type="Proteomes" id="UP000008674">
    <property type="component" value="Chromosome"/>
</dbReference>
<dbReference type="eggNOG" id="COG0633">
    <property type="taxonomic scope" value="Bacteria"/>
</dbReference>
<feature type="region of interest" description="Disordered" evidence="1">
    <location>
        <begin position="82"/>
        <end position="109"/>
    </location>
</feature>
<dbReference type="Gene3D" id="3.10.20.30">
    <property type="match status" value="1"/>
</dbReference>
<dbReference type="KEGG" id="sru:SRU_0741"/>
<evidence type="ECO:0000259" key="2">
    <source>
        <dbReference type="PROSITE" id="PS51085"/>
    </source>
</evidence>
<feature type="domain" description="2Fe-2S ferredoxin-type" evidence="2">
    <location>
        <begin position="114"/>
        <end position="206"/>
    </location>
</feature>
<name>Q2S4K2_SALRD</name>
<evidence type="ECO:0000256" key="1">
    <source>
        <dbReference type="SAM" id="MobiDB-lite"/>
    </source>
</evidence>
<dbReference type="CDD" id="cd00207">
    <property type="entry name" value="fer2"/>
    <property type="match status" value="1"/>
</dbReference>
<organism evidence="3 4">
    <name type="scientific">Salinibacter ruber (strain DSM 13855 / M31)</name>
    <dbReference type="NCBI Taxonomy" id="309807"/>
    <lineage>
        <taxon>Bacteria</taxon>
        <taxon>Pseudomonadati</taxon>
        <taxon>Rhodothermota</taxon>
        <taxon>Rhodothermia</taxon>
        <taxon>Rhodothermales</taxon>
        <taxon>Salinibacteraceae</taxon>
        <taxon>Salinibacter</taxon>
    </lineage>
</organism>
<dbReference type="SUPFAM" id="SSF54292">
    <property type="entry name" value="2Fe-2S ferredoxin-like"/>
    <property type="match status" value="1"/>
</dbReference>
<feature type="compositionally biased region" description="Polar residues" evidence="1">
    <location>
        <begin position="96"/>
        <end position="105"/>
    </location>
</feature>
<reference evidence="3 4" key="1">
    <citation type="journal article" date="2005" name="Proc. Natl. Acad. Sci. U.S.A.">
        <title>The genome of Salinibacter ruber: convergence and gene exchange among hyperhalophilic bacteria and archaea.</title>
        <authorList>
            <person name="Mongodin E.F."/>
            <person name="Nelson K.E."/>
            <person name="Daugherty S."/>
            <person name="Deboy R.T."/>
            <person name="Wister J."/>
            <person name="Khouri H."/>
            <person name="Weidman J."/>
            <person name="Walsh D.A."/>
            <person name="Papke R.T."/>
            <person name="Sanchez Perez G."/>
            <person name="Sharma A.K."/>
            <person name="Nesbo C.L."/>
            <person name="MacLeod D."/>
            <person name="Bapteste E."/>
            <person name="Doolittle W.F."/>
            <person name="Charlebois R.L."/>
            <person name="Legault B."/>
            <person name="Rodriguez-Valera F."/>
        </authorList>
    </citation>
    <scope>NUCLEOTIDE SEQUENCE [LARGE SCALE GENOMIC DNA]</scope>
    <source>
        <strain evidence="4">DSM 13855 / CECT 5946 / M31</strain>
    </source>
</reference>
<proteinExistence type="predicted"/>
<dbReference type="OrthoDB" id="9799640at2"/>
<dbReference type="HOGENOM" id="CLU_1331157_0_0_10"/>
<evidence type="ECO:0000313" key="3">
    <source>
        <dbReference type="EMBL" id="ABC45485.1"/>
    </source>
</evidence>
<accession>Q2S4K2</accession>
<dbReference type="InterPro" id="IPR001041">
    <property type="entry name" value="2Fe-2S_ferredoxin-type"/>
</dbReference>
<dbReference type="AlphaFoldDB" id="Q2S4K2"/>
<dbReference type="EnsemblBacteria" id="ABC45485">
    <property type="protein sequence ID" value="ABC45485"/>
    <property type="gene ID" value="SRU_0741"/>
</dbReference>
<keyword evidence="4" id="KW-1185">Reference proteome</keyword>
<gene>
    <name evidence="3" type="ordered locus">SRU_0741</name>
</gene>
<sequence>MCFPNRLPTQPPVRLCPWMPTRSSSATPSFSPWPSCLWPRASPTPCTFSPAFRGGAPRPSAWPCGEPPLPCCIVASSTSWRTRPTRRRPNAPPSLFRSTRPTVMSTTAPTTDTHTITVQTEADQHKIEVEPGITLRQALRRHGHSPHNAVTDIANCGGRGHCGLCVVEIVEGAPPPTQALDSTLSGMGVGRLSCLVTVDHDMTVRL</sequence>
<dbReference type="Pfam" id="PF00111">
    <property type="entry name" value="Fer2"/>
    <property type="match status" value="1"/>
</dbReference>